<evidence type="ECO:0000256" key="5">
    <source>
        <dbReference type="ARBA" id="ARBA00022679"/>
    </source>
</evidence>
<reference evidence="10 11" key="1">
    <citation type="submission" date="2015-09" db="EMBL/GenBank/DDBJ databases">
        <authorList>
            <consortium name="Pathogen Informatics"/>
        </authorList>
    </citation>
    <scope>NUCLEOTIDE SEQUENCE [LARGE SCALE GENOMIC DNA]</scope>
    <source>
        <strain evidence="10 11">2789STDY5834928</strain>
    </source>
</reference>
<feature type="domain" description="Glycosyl transferase family 1" evidence="8">
    <location>
        <begin position="287"/>
        <end position="435"/>
    </location>
</feature>
<comment type="catalytic activity">
    <reaction evidence="1 7">
        <text>[(1-&gt;4)-alpha-D-glucosyl](n) + ADP-alpha-D-glucose = [(1-&gt;4)-alpha-D-glucosyl](n+1) + ADP + H(+)</text>
        <dbReference type="Rhea" id="RHEA:18189"/>
        <dbReference type="Rhea" id="RHEA-COMP:9584"/>
        <dbReference type="Rhea" id="RHEA-COMP:9587"/>
        <dbReference type="ChEBI" id="CHEBI:15378"/>
        <dbReference type="ChEBI" id="CHEBI:15444"/>
        <dbReference type="ChEBI" id="CHEBI:57498"/>
        <dbReference type="ChEBI" id="CHEBI:456216"/>
        <dbReference type="EC" id="2.4.1.21"/>
    </reaction>
</comment>
<gene>
    <name evidence="7 10" type="primary">glgA</name>
    <name evidence="10" type="ORF">ERS852540_02596</name>
</gene>
<dbReference type="GO" id="GO:0005978">
    <property type="term" value="P:glycogen biosynthetic process"/>
    <property type="evidence" value="ECO:0007669"/>
    <property type="project" value="UniProtKB-UniRule"/>
</dbReference>
<dbReference type="AlphaFoldDB" id="A0A174ZZF3"/>
<name>A0A174ZZF3_9FIRM</name>
<evidence type="ECO:0000259" key="9">
    <source>
        <dbReference type="Pfam" id="PF08323"/>
    </source>
</evidence>
<organism evidence="10 11">
    <name type="scientific">[Eubacterium] siraeum</name>
    <dbReference type="NCBI Taxonomy" id="39492"/>
    <lineage>
        <taxon>Bacteria</taxon>
        <taxon>Bacillati</taxon>
        <taxon>Bacillota</taxon>
        <taxon>Clostridia</taxon>
        <taxon>Eubacteriales</taxon>
        <taxon>Oscillospiraceae</taxon>
        <taxon>Oscillospiraceae incertae sedis</taxon>
    </lineage>
</organism>
<dbReference type="Pfam" id="PF00534">
    <property type="entry name" value="Glycos_transf_1"/>
    <property type="match status" value="1"/>
</dbReference>
<comment type="caution">
    <text evidence="7">Lacks conserved residue(s) required for the propagation of feature annotation.</text>
</comment>
<dbReference type="GO" id="GO:0009011">
    <property type="term" value="F:alpha-1,4-glucan glucosyltransferase (ADP-glucose donor) activity"/>
    <property type="evidence" value="ECO:0007669"/>
    <property type="project" value="UniProtKB-UniRule"/>
</dbReference>
<protein>
    <recommendedName>
        <fullName evidence="7">Glycogen synthase</fullName>
        <ecNumber evidence="7">2.4.1.21</ecNumber>
    </recommendedName>
    <alternativeName>
        <fullName evidence="7">Starch [bacterial glycogen] synthase</fullName>
    </alternativeName>
</protein>
<dbReference type="Gene3D" id="3.40.50.2000">
    <property type="entry name" value="Glycogen Phosphorylase B"/>
    <property type="match status" value="2"/>
</dbReference>
<evidence type="ECO:0000256" key="2">
    <source>
        <dbReference type="ARBA" id="ARBA00002764"/>
    </source>
</evidence>
<dbReference type="OrthoDB" id="9808590at2"/>
<dbReference type="InterPro" id="IPR013534">
    <property type="entry name" value="Starch_synth_cat_dom"/>
</dbReference>
<keyword evidence="4 7" id="KW-0328">Glycosyltransferase</keyword>
<comment type="similarity">
    <text evidence="3 7">Belongs to the glycosyltransferase 1 family. Bacterial/plant glycogen synthase subfamily.</text>
</comment>
<dbReference type="InterPro" id="IPR011835">
    <property type="entry name" value="GS/SS"/>
</dbReference>
<evidence type="ECO:0000256" key="7">
    <source>
        <dbReference type="HAMAP-Rule" id="MF_00484"/>
    </source>
</evidence>
<comment type="pathway">
    <text evidence="7">Glycan biosynthesis; glycogen biosynthesis.</text>
</comment>
<dbReference type="STRING" id="39492.ERS852540_02596"/>
<evidence type="ECO:0000256" key="4">
    <source>
        <dbReference type="ARBA" id="ARBA00022676"/>
    </source>
</evidence>
<feature type="domain" description="Starch synthase catalytic" evidence="9">
    <location>
        <begin position="2"/>
        <end position="236"/>
    </location>
</feature>
<dbReference type="SUPFAM" id="SSF53756">
    <property type="entry name" value="UDP-Glycosyltransferase/glycogen phosphorylase"/>
    <property type="match status" value="1"/>
</dbReference>
<dbReference type="PANTHER" id="PTHR45825:SF11">
    <property type="entry name" value="ALPHA AMYLASE DOMAIN-CONTAINING PROTEIN"/>
    <property type="match status" value="1"/>
</dbReference>
<accession>A0A174ZZF3</accession>
<keyword evidence="6 7" id="KW-0320">Glycogen biosynthesis</keyword>
<dbReference type="EC" id="2.4.1.21" evidence="7"/>
<dbReference type="Pfam" id="PF08323">
    <property type="entry name" value="Glyco_transf_5"/>
    <property type="match status" value="1"/>
</dbReference>
<dbReference type="CDD" id="cd03791">
    <property type="entry name" value="GT5_Glycogen_synthase_DULL1-like"/>
    <property type="match status" value="1"/>
</dbReference>
<dbReference type="PANTHER" id="PTHR45825">
    <property type="entry name" value="GRANULE-BOUND STARCH SYNTHASE 1, CHLOROPLASTIC/AMYLOPLASTIC"/>
    <property type="match status" value="1"/>
</dbReference>
<dbReference type="HAMAP" id="MF_00484">
    <property type="entry name" value="Glycogen_synth"/>
    <property type="match status" value="1"/>
</dbReference>
<evidence type="ECO:0000256" key="3">
    <source>
        <dbReference type="ARBA" id="ARBA00010281"/>
    </source>
</evidence>
<sequence length="475" mass="54107">MKILYAASEAQPVAASGGLADVAGSLPKALVEEGHEACVVVPLYVNTIKQQWRDQMTYVTNFSVPVGWRNQYCGLFTAKINNVTYYFLDNEYYFKRDFGLYGYYDDAERYAFFSRAVLEMLKVIDFKPQIINSNDWQCALIPVYYSIFYRNDEKLWGIKNVFTIHNIQYQGRYGMEILEDVLGIPKHFASLMEYDRDINLMKAAIEVADKVTTVSPTYSKEILDPWFSHGLDRALSDKQYKTCGFLNGIDTDMYNPATDPSIPANFTVSKKAGKKICTQKLLEEVGLPQGDEPVLGMVSRLVEHKGFDLVKCVFDDIINLGYKVVILGSGEAQYEQFFHEMRWKYPDRVAFTCGYIPDLAKKIYAGANMFLMPSKSEPCGLAQMISLRYGTIPIVRKTGGLADSIVDCGDENGTGYTFQSYNAHDMLYAVKRAKDCYWNKTEWNKLVTRAMKADFSWKQSAKLYIGLYKELVGEQ</sequence>
<dbReference type="EMBL" id="CZBY01000036">
    <property type="protein sequence ID" value="CUQ92773.1"/>
    <property type="molecule type" value="Genomic_DNA"/>
</dbReference>
<dbReference type="GO" id="GO:0004373">
    <property type="term" value="F:alpha-1,4-glucan glucosyltransferase (UDP-glucose donor) activity"/>
    <property type="evidence" value="ECO:0007669"/>
    <property type="project" value="InterPro"/>
</dbReference>
<evidence type="ECO:0000256" key="6">
    <source>
        <dbReference type="ARBA" id="ARBA00023056"/>
    </source>
</evidence>
<evidence type="ECO:0000313" key="10">
    <source>
        <dbReference type="EMBL" id="CUQ92773.1"/>
    </source>
</evidence>
<dbReference type="Proteomes" id="UP000095662">
    <property type="component" value="Unassembled WGS sequence"/>
</dbReference>
<evidence type="ECO:0000313" key="11">
    <source>
        <dbReference type="Proteomes" id="UP000095662"/>
    </source>
</evidence>
<keyword evidence="5 7" id="KW-0808">Transferase</keyword>
<dbReference type="UniPathway" id="UPA00164"/>
<dbReference type="NCBIfam" id="TIGR02095">
    <property type="entry name" value="glgA"/>
    <property type="match status" value="1"/>
</dbReference>
<evidence type="ECO:0000256" key="1">
    <source>
        <dbReference type="ARBA" id="ARBA00001478"/>
    </source>
</evidence>
<proteinExistence type="inferred from homology"/>
<evidence type="ECO:0000259" key="8">
    <source>
        <dbReference type="Pfam" id="PF00534"/>
    </source>
</evidence>
<comment type="function">
    <text evidence="2 7">Synthesizes alpha-1,4-glucan chains using ADP-glucose.</text>
</comment>
<dbReference type="InterPro" id="IPR001296">
    <property type="entry name" value="Glyco_trans_1"/>
</dbReference>